<dbReference type="Gene3D" id="3.10.450.50">
    <property type="match status" value="1"/>
</dbReference>
<organism evidence="2 3">
    <name type="scientific">Litoribacter ruber</name>
    <dbReference type="NCBI Taxonomy" id="702568"/>
    <lineage>
        <taxon>Bacteria</taxon>
        <taxon>Pseudomonadati</taxon>
        <taxon>Bacteroidota</taxon>
        <taxon>Cytophagia</taxon>
        <taxon>Cytophagales</taxon>
        <taxon>Cyclobacteriaceae</taxon>
        <taxon>Litoribacter</taxon>
    </lineage>
</organism>
<comment type="caution">
    <text evidence="2">The sequence shown here is derived from an EMBL/GenBank/DDBJ whole genome shotgun (WGS) entry which is preliminary data.</text>
</comment>
<dbReference type="AlphaFoldDB" id="A0AAP2CEB7"/>
<dbReference type="SUPFAM" id="SSF54427">
    <property type="entry name" value="NTF2-like"/>
    <property type="match status" value="1"/>
</dbReference>
<evidence type="ECO:0000313" key="3">
    <source>
        <dbReference type="Proteomes" id="UP001319104"/>
    </source>
</evidence>
<dbReference type="Pfam" id="PF14534">
    <property type="entry name" value="DUF4440"/>
    <property type="match status" value="1"/>
</dbReference>
<evidence type="ECO:0000259" key="1">
    <source>
        <dbReference type="Pfam" id="PF14534"/>
    </source>
</evidence>
<dbReference type="NCBIfam" id="TIGR02246">
    <property type="entry name" value="SgcJ/EcaC family oxidoreductase"/>
    <property type="match status" value="1"/>
</dbReference>
<protein>
    <submittedName>
        <fullName evidence="2">SgcJ/EcaC family oxidoreductase</fullName>
    </submittedName>
</protein>
<dbReference type="PANTHER" id="PTHR31664:SF8">
    <property type="entry name" value="DUF4440 DOMAIN-CONTAINING PROTEIN"/>
    <property type="match status" value="1"/>
</dbReference>
<dbReference type="InterPro" id="IPR011944">
    <property type="entry name" value="Steroid_delta5-4_isomerase"/>
</dbReference>
<feature type="domain" description="DUF4440" evidence="1">
    <location>
        <begin position="19"/>
        <end position="120"/>
    </location>
</feature>
<dbReference type="RefSeq" id="WP_213943679.1">
    <property type="nucleotide sequence ID" value="NZ_JAHCMY010000001.1"/>
</dbReference>
<sequence length="132" mass="15063">MSTILTDENINDVILNRNELFMETFRKGDAQGIGNLYTEEGQVLPQNGMTAKGRNAISEFWKGAMNTGIKSIEMNLEEVERHGDTAIEVSNAKLFDENNQLIDQVKYIVIWKKENGEWKLHRDIFNSNGEAK</sequence>
<keyword evidence="3" id="KW-1185">Reference proteome</keyword>
<proteinExistence type="predicted"/>
<name>A0AAP2CEB7_9BACT</name>
<dbReference type="EMBL" id="JAHCMY010000001">
    <property type="protein sequence ID" value="MBS9522796.1"/>
    <property type="molecule type" value="Genomic_DNA"/>
</dbReference>
<dbReference type="InterPro" id="IPR027843">
    <property type="entry name" value="DUF4440"/>
</dbReference>
<gene>
    <name evidence="2" type="ORF">KI659_02095</name>
</gene>
<dbReference type="PANTHER" id="PTHR31664">
    <property type="entry name" value="PROTEIN CBG16427"/>
    <property type="match status" value="1"/>
</dbReference>
<dbReference type="Proteomes" id="UP001319104">
    <property type="component" value="Unassembled WGS sequence"/>
</dbReference>
<reference evidence="2 3" key="1">
    <citation type="submission" date="2021-05" db="EMBL/GenBank/DDBJ databases">
        <authorList>
            <person name="Zhang Z.D."/>
            <person name="Osman G."/>
        </authorList>
    </citation>
    <scope>NUCLEOTIDE SEQUENCE [LARGE SCALE GENOMIC DNA]</scope>
    <source>
        <strain evidence="2 3">KCTC 32217</strain>
    </source>
</reference>
<dbReference type="InterPro" id="IPR032710">
    <property type="entry name" value="NTF2-like_dom_sf"/>
</dbReference>
<accession>A0AAP2CEB7</accession>
<evidence type="ECO:0000313" key="2">
    <source>
        <dbReference type="EMBL" id="MBS9522796.1"/>
    </source>
</evidence>